<organism evidence="2 3">
    <name type="scientific">Haematococcus lacustris</name>
    <name type="common">Green alga</name>
    <name type="synonym">Haematococcus pluvialis</name>
    <dbReference type="NCBI Taxonomy" id="44745"/>
    <lineage>
        <taxon>Eukaryota</taxon>
        <taxon>Viridiplantae</taxon>
        <taxon>Chlorophyta</taxon>
        <taxon>core chlorophytes</taxon>
        <taxon>Chlorophyceae</taxon>
        <taxon>CS clade</taxon>
        <taxon>Chlamydomonadales</taxon>
        <taxon>Haematococcaceae</taxon>
        <taxon>Haematococcus</taxon>
    </lineage>
</organism>
<feature type="non-terminal residue" evidence="2">
    <location>
        <position position="1"/>
    </location>
</feature>
<protein>
    <submittedName>
        <fullName evidence="2">Uncharacterized protein</fullName>
    </submittedName>
</protein>
<reference evidence="2 3" key="1">
    <citation type="submission" date="2020-02" db="EMBL/GenBank/DDBJ databases">
        <title>Draft genome sequence of Haematococcus lacustris strain NIES-144.</title>
        <authorList>
            <person name="Morimoto D."/>
            <person name="Nakagawa S."/>
            <person name="Yoshida T."/>
            <person name="Sawayama S."/>
        </authorList>
    </citation>
    <scope>NUCLEOTIDE SEQUENCE [LARGE SCALE GENOMIC DNA]</scope>
    <source>
        <strain evidence="2 3">NIES-144</strain>
    </source>
</reference>
<proteinExistence type="predicted"/>
<name>A0A6A0A0J5_HAELA</name>
<evidence type="ECO:0000313" key="2">
    <source>
        <dbReference type="EMBL" id="GFH22262.1"/>
    </source>
</evidence>
<evidence type="ECO:0000256" key="1">
    <source>
        <dbReference type="SAM" id="SignalP"/>
    </source>
</evidence>
<comment type="caution">
    <text evidence="2">The sequence shown here is derived from an EMBL/GenBank/DDBJ whole genome shotgun (WGS) entry which is preliminary data.</text>
</comment>
<dbReference type="EMBL" id="BLLF01002001">
    <property type="protein sequence ID" value="GFH22262.1"/>
    <property type="molecule type" value="Genomic_DNA"/>
</dbReference>
<gene>
    <name evidence="2" type="ORF">HaLaN_19699</name>
</gene>
<evidence type="ECO:0000313" key="3">
    <source>
        <dbReference type="Proteomes" id="UP000485058"/>
    </source>
</evidence>
<keyword evidence="1" id="KW-0732">Signal</keyword>
<dbReference type="Proteomes" id="UP000485058">
    <property type="component" value="Unassembled WGS sequence"/>
</dbReference>
<keyword evidence="3" id="KW-1185">Reference proteome</keyword>
<dbReference type="AlphaFoldDB" id="A0A6A0A0J5"/>
<accession>A0A6A0A0J5</accession>
<sequence length="75" mass="8033">QALLFSSIQDGLLSVLLIPGLSHSVLVQPYLPCDPDRKYAPIVLELKTPLGWDAAIAGDGLEGLGQFTLLYAQLV</sequence>
<feature type="signal peptide" evidence="1">
    <location>
        <begin position="1"/>
        <end position="24"/>
    </location>
</feature>
<feature type="chain" id="PRO_5025514295" evidence="1">
    <location>
        <begin position="25"/>
        <end position="75"/>
    </location>
</feature>